<keyword evidence="3" id="KW-0202">Cytokine</keyword>
<evidence type="ECO:0000313" key="10">
    <source>
        <dbReference type="Proteomes" id="UP000694427"/>
    </source>
</evidence>
<dbReference type="GO" id="GO:0005615">
    <property type="term" value="C:extracellular space"/>
    <property type="evidence" value="ECO:0007669"/>
    <property type="project" value="UniProtKB-KW"/>
</dbReference>
<dbReference type="InterPro" id="IPR009079">
    <property type="entry name" value="4_helix_cytokine-like_core"/>
</dbReference>
<dbReference type="Proteomes" id="UP000694427">
    <property type="component" value="Unplaced"/>
</dbReference>
<evidence type="ECO:0000256" key="4">
    <source>
        <dbReference type="ARBA" id="ARBA00022525"/>
    </source>
</evidence>
<proteinExistence type="inferred from homology"/>
<organism evidence="9 10">
    <name type="scientific">Cyprinus carpio</name>
    <name type="common">Common carp</name>
    <dbReference type="NCBI Taxonomy" id="7962"/>
    <lineage>
        <taxon>Eukaryota</taxon>
        <taxon>Metazoa</taxon>
        <taxon>Chordata</taxon>
        <taxon>Craniata</taxon>
        <taxon>Vertebrata</taxon>
        <taxon>Euteleostomi</taxon>
        <taxon>Actinopterygii</taxon>
        <taxon>Neopterygii</taxon>
        <taxon>Teleostei</taxon>
        <taxon>Ostariophysi</taxon>
        <taxon>Cypriniformes</taxon>
        <taxon>Cyprinidae</taxon>
        <taxon>Cyprininae</taxon>
        <taxon>Cyprinus</taxon>
    </lineage>
</organism>
<keyword evidence="5" id="KW-0732">Signal</keyword>
<evidence type="ECO:0000256" key="6">
    <source>
        <dbReference type="ARBA" id="ARBA00023118"/>
    </source>
</evidence>
<dbReference type="AlphaFoldDB" id="A0A8C1LCH3"/>
<evidence type="ECO:0000256" key="8">
    <source>
        <dbReference type="SAM" id="MobiDB-lite"/>
    </source>
</evidence>
<keyword evidence="4" id="KW-0964">Secreted</keyword>
<dbReference type="OMA" id="RMIFSAC"/>
<dbReference type="PANTHER" id="PTHR11691">
    <property type="entry name" value="TYPE I INTERFERON"/>
    <property type="match status" value="1"/>
</dbReference>
<comment type="similarity">
    <text evidence="2">Belongs to the alpha/beta interferon family.</text>
</comment>
<protein>
    <submittedName>
        <fullName evidence="9">Interferon phi 4</fullName>
    </submittedName>
</protein>
<reference evidence="9" key="1">
    <citation type="submission" date="2025-08" db="UniProtKB">
        <authorList>
            <consortium name="Ensembl"/>
        </authorList>
    </citation>
    <scope>IDENTIFICATION</scope>
</reference>
<dbReference type="InterPro" id="IPR000471">
    <property type="entry name" value="Interferon_alpha/beta/delta"/>
</dbReference>
<evidence type="ECO:0000256" key="5">
    <source>
        <dbReference type="ARBA" id="ARBA00022729"/>
    </source>
</evidence>
<dbReference type="SUPFAM" id="SSF47266">
    <property type="entry name" value="4-helical cytokines"/>
    <property type="match status" value="1"/>
</dbReference>
<sequence>MGAIPEKRAYKRRPEWRRGDTSRELEETPALKQQLISGSSSGITQHDRMDLRLLQLCLLLSACAFSSVLSCRWIKHKFRQHHGVSLDLIRKMGEKIHNDHEDVNPIPDELINNHRSAEPEKRILFVIQALMEITVLFDDAVVPWEAKKLKDFLDVMHEQIKGLRSCGAYKMKGNKKLHLYFERLRHMTELNTEGRDLSWEIVRKRILSFMNQLGSFSFNTHV</sequence>
<comment type="subcellular location">
    <subcellularLocation>
        <location evidence="1">Secreted</location>
    </subcellularLocation>
</comment>
<reference evidence="9" key="2">
    <citation type="submission" date="2025-09" db="UniProtKB">
        <authorList>
            <consortium name="Ensembl"/>
        </authorList>
    </citation>
    <scope>IDENTIFICATION</scope>
</reference>
<evidence type="ECO:0000256" key="7">
    <source>
        <dbReference type="ARBA" id="ARBA00023157"/>
    </source>
</evidence>
<keyword evidence="6" id="KW-0051">Antiviral defense</keyword>
<name>A0A8C1LCH3_CYPCA</name>
<keyword evidence="7" id="KW-1015">Disulfide bond</keyword>
<dbReference type="Ensembl" id="ENSCCRT00010065847.1">
    <property type="protein sequence ID" value="ENSCCRP00010060039.1"/>
    <property type="gene ID" value="ENSCCRG00010025458.1"/>
</dbReference>
<feature type="region of interest" description="Disordered" evidence="8">
    <location>
        <begin position="1"/>
        <end position="31"/>
    </location>
</feature>
<keyword evidence="10" id="KW-1185">Reference proteome</keyword>
<dbReference type="Pfam" id="PF00143">
    <property type="entry name" value="Interferon"/>
    <property type="match status" value="1"/>
</dbReference>
<dbReference type="GO" id="GO:0006955">
    <property type="term" value="P:immune response"/>
    <property type="evidence" value="ECO:0007669"/>
    <property type="project" value="UniProtKB-ARBA"/>
</dbReference>
<evidence type="ECO:0000256" key="3">
    <source>
        <dbReference type="ARBA" id="ARBA00022514"/>
    </source>
</evidence>
<feature type="compositionally biased region" description="Basic and acidic residues" evidence="8">
    <location>
        <begin position="1"/>
        <end position="26"/>
    </location>
</feature>
<dbReference type="GO" id="GO:0043330">
    <property type="term" value="P:response to exogenous dsRNA"/>
    <property type="evidence" value="ECO:0007669"/>
    <property type="project" value="TreeGrafter"/>
</dbReference>
<evidence type="ECO:0000256" key="1">
    <source>
        <dbReference type="ARBA" id="ARBA00004613"/>
    </source>
</evidence>
<evidence type="ECO:0000313" key="9">
    <source>
        <dbReference type="Ensembl" id="ENSCCRP00010060039.1"/>
    </source>
</evidence>
<dbReference type="Gene3D" id="1.20.1250.10">
    <property type="match status" value="1"/>
</dbReference>
<dbReference type="GO" id="GO:0051607">
    <property type="term" value="P:defense response to virus"/>
    <property type="evidence" value="ECO:0007669"/>
    <property type="project" value="UniProtKB-KW"/>
</dbReference>
<dbReference type="PANTHER" id="PTHR11691:SF73">
    <property type="entry name" value="INTERFERON BETA"/>
    <property type="match status" value="1"/>
</dbReference>
<evidence type="ECO:0000256" key="2">
    <source>
        <dbReference type="ARBA" id="ARBA00011033"/>
    </source>
</evidence>
<dbReference type="GO" id="GO:0005126">
    <property type="term" value="F:cytokine receptor binding"/>
    <property type="evidence" value="ECO:0007669"/>
    <property type="project" value="InterPro"/>
</dbReference>
<accession>A0A8C1LCH3</accession>
<dbReference type="GO" id="GO:0005125">
    <property type="term" value="F:cytokine activity"/>
    <property type="evidence" value="ECO:0007669"/>
    <property type="project" value="UniProtKB-KW"/>
</dbReference>